<organism evidence="2 3">
    <name type="scientific">Nesidiocoris tenuis</name>
    <dbReference type="NCBI Taxonomy" id="355587"/>
    <lineage>
        <taxon>Eukaryota</taxon>
        <taxon>Metazoa</taxon>
        <taxon>Ecdysozoa</taxon>
        <taxon>Arthropoda</taxon>
        <taxon>Hexapoda</taxon>
        <taxon>Insecta</taxon>
        <taxon>Pterygota</taxon>
        <taxon>Neoptera</taxon>
        <taxon>Paraneoptera</taxon>
        <taxon>Hemiptera</taxon>
        <taxon>Heteroptera</taxon>
        <taxon>Panheteroptera</taxon>
        <taxon>Cimicomorpha</taxon>
        <taxon>Miridae</taxon>
        <taxon>Dicyphina</taxon>
        <taxon>Nesidiocoris</taxon>
    </lineage>
</organism>
<gene>
    <name evidence="2" type="ORF">NTEN_LOCUS13519</name>
</gene>
<evidence type="ECO:0000256" key="1">
    <source>
        <dbReference type="SAM" id="MobiDB-lite"/>
    </source>
</evidence>
<feature type="region of interest" description="Disordered" evidence="1">
    <location>
        <begin position="436"/>
        <end position="457"/>
    </location>
</feature>
<dbReference type="EMBL" id="CADCXU010020329">
    <property type="protein sequence ID" value="CAB0008273.1"/>
    <property type="molecule type" value="Genomic_DNA"/>
</dbReference>
<evidence type="ECO:0000313" key="2">
    <source>
        <dbReference type="EMBL" id="CAB0008273.1"/>
    </source>
</evidence>
<accession>A0A6H5GWR5</accession>
<evidence type="ECO:0008006" key="4">
    <source>
        <dbReference type="Google" id="ProtNLM"/>
    </source>
</evidence>
<keyword evidence="3" id="KW-1185">Reference proteome</keyword>
<evidence type="ECO:0000313" key="3">
    <source>
        <dbReference type="Proteomes" id="UP000479000"/>
    </source>
</evidence>
<dbReference type="Proteomes" id="UP000479000">
    <property type="component" value="Unassembled WGS sequence"/>
</dbReference>
<name>A0A6H5GWR5_9HEMI</name>
<protein>
    <recommendedName>
        <fullName evidence="4">RRM domain-containing protein</fullName>
    </recommendedName>
</protein>
<reference evidence="2 3" key="1">
    <citation type="submission" date="2020-02" db="EMBL/GenBank/DDBJ databases">
        <authorList>
            <person name="Ferguson B K."/>
        </authorList>
    </citation>
    <scope>NUCLEOTIDE SEQUENCE [LARGE SCALE GENOMIC DNA]</scope>
</reference>
<sequence length="510" mass="56616">MFHIVHRSFYRSGINERIHRNVIICVVALPRSLNKISLTIPIILKLFNVTRRDMMDRMLSIIGYALTSRTSACVSVYQSVKAKALLDGQASLYNRQGDLLKLKSPDLVLTPATRRDPRRTRLSCSSSFGLSFSSSSTLSLSFKLSSSLSFSPSSCSTLRCSFSLSLTHQISQNQIALVQKFNPNRPRSGTHPKTSHRKLRLGRFGTIKICSNSYLTELLACFSDFNSSLRTTNGAEAFHCAPDNVVLASWPYHARQLTSRRCARRIVNVCQCSSGHWLASLSSVADVSSGLRWKQEAGALLHRSSGITDRFHGCQVTHSNSIKLKLKLMLKLELECRITGDNIGRAYRLYVKYVTAGFHMLNAQPVLLIATTSSVCLRWSKGLIRELLNQQPGVASFYNKKLEKVQRKGPFFPGLEDQTGLMEDQSGQMVEVHQAPNLTSPSRSSPHSQGSESGERYSRKVFVGGLPPDIDEGQIVKGSILPAVPIIPPFGRDRLLHGGGVHFRNARLSQ</sequence>
<feature type="compositionally biased region" description="Low complexity" evidence="1">
    <location>
        <begin position="440"/>
        <end position="452"/>
    </location>
</feature>
<dbReference type="AlphaFoldDB" id="A0A6H5GWR5"/>
<proteinExistence type="predicted"/>